<dbReference type="GO" id="GO:0051117">
    <property type="term" value="F:ATPase binding"/>
    <property type="evidence" value="ECO:0007669"/>
    <property type="project" value="TreeGrafter"/>
</dbReference>
<name>A0AA96WE52_9CYAN</name>
<keyword evidence="4 6" id="KW-0378">Hydrolase</keyword>
<dbReference type="AlphaFoldDB" id="A0AA96WE52"/>
<dbReference type="GO" id="GO:0004252">
    <property type="term" value="F:serine-type endopeptidase activity"/>
    <property type="evidence" value="ECO:0007669"/>
    <property type="project" value="UniProtKB-UniRule"/>
</dbReference>
<accession>A0AA96WE52</accession>
<evidence type="ECO:0000256" key="6">
    <source>
        <dbReference type="HAMAP-Rule" id="MF_00444"/>
    </source>
</evidence>
<comment type="caution">
    <text evidence="6">Lacks conserved residue(s) required for the propagation of feature annotation.</text>
</comment>
<evidence type="ECO:0000256" key="4">
    <source>
        <dbReference type="ARBA" id="ARBA00022801"/>
    </source>
</evidence>
<dbReference type="GO" id="GO:0004176">
    <property type="term" value="F:ATP-dependent peptidase activity"/>
    <property type="evidence" value="ECO:0007669"/>
    <property type="project" value="InterPro"/>
</dbReference>
<organism evidence="8">
    <name type="scientific">Leptolyngbya sp. NK1-12</name>
    <dbReference type="NCBI Taxonomy" id="2547451"/>
    <lineage>
        <taxon>Bacteria</taxon>
        <taxon>Bacillati</taxon>
        <taxon>Cyanobacteriota</taxon>
        <taxon>Cyanophyceae</taxon>
        <taxon>Leptolyngbyales</taxon>
        <taxon>Leptolyngbyaceae</taxon>
        <taxon>Leptolyngbya group</taxon>
        <taxon>Leptolyngbya</taxon>
    </lineage>
</organism>
<keyword evidence="2 6" id="KW-0963">Cytoplasm</keyword>
<dbReference type="PANTHER" id="PTHR10381">
    <property type="entry name" value="ATP-DEPENDENT CLP PROTEASE PROTEOLYTIC SUBUNIT"/>
    <property type="match status" value="1"/>
</dbReference>
<comment type="function">
    <text evidence="6">Cleaves peptides in various proteins in a process that requires ATP hydrolysis. Has a chymotrypsin-like activity. Plays a major role in the degradation of misfolded proteins.</text>
</comment>
<comment type="catalytic activity">
    <reaction evidence="6">
        <text>Hydrolysis of proteins to small peptides in the presence of ATP and magnesium. alpha-casein is the usual test substrate. In the absence of ATP, only oligopeptides shorter than five residues are hydrolyzed (such as succinyl-Leu-Tyr-|-NHMec, and Leu-Tyr-Leu-|-Tyr-Trp, in which cleavage of the -Tyr-|-Leu- and -Tyr-|-Trp bonds also occurs).</text>
        <dbReference type="EC" id="3.4.21.92"/>
    </reaction>
</comment>
<dbReference type="PRINTS" id="PR00127">
    <property type="entry name" value="CLPPROTEASEP"/>
</dbReference>
<evidence type="ECO:0000256" key="5">
    <source>
        <dbReference type="ARBA" id="ARBA00022825"/>
    </source>
</evidence>
<dbReference type="GO" id="GO:0005737">
    <property type="term" value="C:cytoplasm"/>
    <property type="evidence" value="ECO:0007669"/>
    <property type="project" value="UniProtKB-SubCell"/>
</dbReference>
<dbReference type="InterPro" id="IPR023562">
    <property type="entry name" value="ClpP/TepA"/>
</dbReference>
<keyword evidence="5 6" id="KW-0720">Serine protease</keyword>
<proteinExistence type="inferred from homology"/>
<evidence type="ECO:0000256" key="2">
    <source>
        <dbReference type="ARBA" id="ARBA00022490"/>
    </source>
</evidence>
<dbReference type="SUPFAM" id="SSF52096">
    <property type="entry name" value="ClpP/crotonase"/>
    <property type="match status" value="1"/>
</dbReference>
<evidence type="ECO:0000313" key="8">
    <source>
        <dbReference type="EMBL" id="WNZ23584.1"/>
    </source>
</evidence>
<dbReference type="Pfam" id="PF00574">
    <property type="entry name" value="CLP_protease"/>
    <property type="match status" value="1"/>
</dbReference>
<dbReference type="HAMAP" id="MF_00444">
    <property type="entry name" value="ClpP"/>
    <property type="match status" value="1"/>
</dbReference>
<dbReference type="EMBL" id="CP053586">
    <property type="protein sequence ID" value="WNZ23584.1"/>
    <property type="molecule type" value="Genomic_DNA"/>
</dbReference>
<dbReference type="EC" id="3.4.21.92" evidence="6"/>
<gene>
    <name evidence="6" type="primary">clpP</name>
    <name evidence="8" type="ORF">HJG54_12465</name>
</gene>
<comment type="similarity">
    <text evidence="1 6 7">Belongs to the peptidase S14 family.</text>
</comment>
<comment type="subunit">
    <text evidence="6">Fourteen ClpP subunits assemble into 2 heptameric rings which stack back to back to give a disk-like structure with a central cavity, resembling the structure of eukaryotic proteasomes.</text>
</comment>
<dbReference type="InterPro" id="IPR029045">
    <property type="entry name" value="ClpP/crotonase-like_dom_sf"/>
</dbReference>
<sequence length="210" mass="23087">MQVPYRFPGSQYVQWVDIYTRMAYERIIFLDEAIDDSTANSVVALLLYLDSDDQTKPIYFYINSPGEFVSEGMQSTSMAATMAIYDTMQHIRSPVHTICLGLAYGTAALLLSSGTKGFRASLPNAEIVLAPQYGRTGGQATDVQIDARKIVADRKLLVDTLAANTGRSPEQITTDIDRRFYLTAEQAKGYGLIDRVLEGSKSLPKPVAAS</sequence>
<evidence type="ECO:0000256" key="7">
    <source>
        <dbReference type="RuleBase" id="RU003567"/>
    </source>
</evidence>
<dbReference type="CDD" id="cd07017">
    <property type="entry name" value="S14_ClpP_2"/>
    <property type="match status" value="1"/>
</dbReference>
<dbReference type="InterPro" id="IPR001907">
    <property type="entry name" value="ClpP"/>
</dbReference>
<reference evidence="8" key="1">
    <citation type="submission" date="2020-05" db="EMBL/GenBank/DDBJ databases">
        <authorList>
            <person name="Zhu T."/>
            <person name="Keshari N."/>
            <person name="Lu X."/>
        </authorList>
    </citation>
    <scope>NUCLEOTIDE SEQUENCE</scope>
    <source>
        <strain evidence="8">NK1-12</strain>
    </source>
</reference>
<comment type="subcellular location">
    <subcellularLocation>
        <location evidence="6">Cytoplasm</location>
    </subcellularLocation>
</comment>
<dbReference type="GO" id="GO:0009368">
    <property type="term" value="C:endopeptidase Clp complex"/>
    <property type="evidence" value="ECO:0007669"/>
    <property type="project" value="TreeGrafter"/>
</dbReference>
<dbReference type="PANTHER" id="PTHR10381:SF70">
    <property type="entry name" value="ATP-DEPENDENT CLP PROTEASE PROTEOLYTIC SUBUNIT"/>
    <property type="match status" value="1"/>
</dbReference>
<evidence type="ECO:0000256" key="1">
    <source>
        <dbReference type="ARBA" id="ARBA00007039"/>
    </source>
</evidence>
<evidence type="ECO:0000256" key="3">
    <source>
        <dbReference type="ARBA" id="ARBA00022670"/>
    </source>
</evidence>
<protein>
    <recommendedName>
        <fullName evidence="6 7">ATP-dependent Clp protease proteolytic subunit</fullName>
        <ecNumber evidence="6">3.4.21.92</ecNumber>
    </recommendedName>
    <alternativeName>
        <fullName evidence="6">Endopeptidase Clp</fullName>
    </alternativeName>
</protein>
<keyword evidence="3 6" id="KW-0645">Protease</keyword>
<dbReference type="RefSeq" id="WP_316435286.1">
    <property type="nucleotide sequence ID" value="NZ_CP053586.1"/>
</dbReference>
<dbReference type="GO" id="GO:0006515">
    <property type="term" value="P:protein quality control for misfolded or incompletely synthesized proteins"/>
    <property type="evidence" value="ECO:0007669"/>
    <property type="project" value="TreeGrafter"/>
</dbReference>
<dbReference type="Gene3D" id="3.90.226.10">
    <property type="entry name" value="2-enoyl-CoA Hydratase, Chain A, domain 1"/>
    <property type="match status" value="1"/>
</dbReference>